<dbReference type="Proteomes" id="UP001055811">
    <property type="component" value="Linkage Group LG05"/>
</dbReference>
<keyword evidence="2" id="KW-1185">Reference proteome</keyword>
<comment type="caution">
    <text evidence="1">The sequence shown here is derived from an EMBL/GenBank/DDBJ whole genome shotgun (WGS) entry which is preliminary data.</text>
</comment>
<accession>A0ACB9CTF0</accession>
<gene>
    <name evidence="1" type="ORF">L2E82_27642</name>
</gene>
<proteinExistence type="predicted"/>
<dbReference type="EMBL" id="CM042013">
    <property type="protein sequence ID" value="KAI3737633.1"/>
    <property type="molecule type" value="Genomic_DNA"/>
</dbReference>
<name>A0ACB9CTF0_CICIN</name>
<reference evidence="2" key="1">
    <citation type="journal article" date="2022" name="Mol. Ecol. Resour.">
        <title>The genomes of chicory, endive, great burdock and yacon provide insights into Asteraceae palaeo-polyploidization history and plant inulin production.</title>
        <authorList>
            <person name="Fan W."/>
            <person name="Wang S."/>
            <person name="Wang H."/>
            <person name="Wang A."/>
            <person name="Jiang F."/>
            <person name="Liu H."/>
            <person name="Zhao H."/>
            <person name="Xu D."/>
            <person name="Zhang Y."/>
        </authorList>
    </citation>
    <scope>NUCLEOTIDE SEQUENCE [LARGE SCALE GENOMIC DNA]</scope>
    <source>
        <strain evidence="2">cv. Punajuju</strain>
    </source>
</reference>
<protein>
    <submittedName>
        <fullName evidence="1">Uncharacterized protein</fullName>
    </submittedName>
</protein>
<evidence type="ECO:0000313" key="1">
    <source>
        <dbReference type="EMBL" id="KAI3737633.1"/>
    </source>
</evidence>
<sequence length="87" mass="9614">MRTIEVLFLFLWFPASVAAHVLILAVITTAKSVRTSCVSQLHRLFPTFIDFFLQPNLSMSRFINVGRCSSLLTPSIHVAASSAPHAN</sequence>
<evidence type="ECO:0000313" key="2">
    <source>
        <dbReference type="Proteomes" id="UP001055811"/>
    </source>
</evidence>
<reference evidence="1 2" key="2">
    <citation type="journal article" date="2022" name="Mol. Ecol. Resour.">
        <title>The genomes of chicory, endive, great burdock and yacon provide insights into Asteraceae paleo-polyploidization history and plant inulin production.</title>
        <authorList>
            <person name="Fan W."/>
            <person name="Wang S."/>
            <person name="Wang H."/>
            <person name="Wang A."/>
            <person name="Jiang F."/>
            <person name="Liu H."/>
            <person name="Zhao H."/>
            <person name="Xu D."/>
            <person name="Zhang Y."/>
        </authorList>
    </citation>
    <scope>NUCLEOTIDE SEQUENCE [LARGE SCALE GENOMIC DNA]</scope>
    <source>
        <strain evidence="2">cv. Punajuju</strain>
        <tissue evidence="1">Leaves</tissue>
    </source>
</reference>
<organism evidence="1 2">
    <name type="scientific">Cichorium intybus</name>
    <name type="common">Chicory</name>
    <dbReference type="NCBI Taxonomy" id="13427"/>
    <lineage>
        <taxon>Eukaryota</taxon>
        <taxon>Viridiplantae</taxon>
        <taxon>Streptophyta</taxon>
        <taxon>Embryophyta</taxon>
        <taxon>Tracheophyta</taxon>
        <taxon>Spermatophyta</taxon>
        <taxon>Magnoliopsida</taxon>
        <taxon>eudicotyledons</taxon>
        <taxon>Gunneridae</taxon>
        <taxon>Pentapetalae</taxon>
        <taxon>asterids</taxon>
        <taxon>campanulids</taxon>
        <taxon>Asterales</taxon>
        <taxon>Asteraceae</taxon>
        <taxon>Cichorioideae</taxon>
        <taxon>Cichorieae</taxon>
        <taxon>Cichoriinae</taxon>
        <taxon>Cichorium</taxon>
    </lineage>
</organism>